<dbReference type="GO" id="GO:0005829">
    <property type="term" value="C:cytosol"/>
    <property type="evidence" value="ECO:0007669"/>
    <property type="project" value="TreeGrafter"/>
</dbReference>
<dbReference type="GO" id="GO:0035529">
    <property type="term" value="F:NADH pyrophosphatase activity"/>
    <property type="evidence" value="ECO:0007669"/>
    <property type="project" value="TreeGrafter"/>
</dbReference>
<dbReference type="InterPro" id="IPR015797">
    <property type="entry name" value="NUDIX_hydrolase-like_dom_sf"/>
</dbReference>
<dbReference type="PANTHER" id="PTHR42904:SF6">
    <property type="entry name" value="NAD-CAPPED RNA HYDROLASE NUDT12"/>
    <property type="match status" value="1"/>
</dbReference>
<proteinExistence type="inferred from homology"/>
<dbReference type="InterPro" id="IPR020084">
    <property type="entry name" value="NUDIX_hydrolase_CS"/>
</dbReference>
<dbReference type="Gene3D" id="3.90.79.10">
    <property type="entry name" value="Nucleoside Triphosphate Pyrophosphohydrolase"/>
    <property type="match status" value="1"/>
</dbReference>
<dbReference type="PROSITE" id="PS51462">
    <property type="entry name" value="NUDIX"/>
    <property type="match status" value="1"/>
</dbReference>
<comment type="cofactor">
    <cofactor evidence="1">
        <name>Mg(2+)</name>
        <dbReference type="ChEBI" id="CHEBI:18420"/>
    </cofactor>
</comment>
<dbReference type="GO" id="GO:0046872">
    <property type="term" value="F:metal ion binding"/>
    <property type="evidence" value="ECO:0007669"/>
    <property type="project" value="UniProtKB-KW"/>
</dbReference>
<name>A0A7X9QFY5_STRRT</name>
<dbReference type="RefSeq" id="WP_193522712.1">
    <property type="nucleotide sequence ID" value="NZ_JABASA010000001.1"/>
</dbReference>
<comment type="catalytic activity">
    <reaction evidence="7">
        <text>a 5'-end NAD(+)-phospho-ribonucleoside in mRNA + H2O = a 5'-end phospho-adenosine-phospho-ribonucleoside in mRNA + beta-nicotinamide D-ribonucleotide + 2 H(+)</text>
        <dbReference type="Rhea" id="RHEA:60876"/>
        <dbReference type="Rhea" id="RHEA-COMP:15698"/>
        <dbReference type="Rhea" id="RHEA-COMP:15719"/>
        <dbReference type="ChEBI" id="CHEBI:14649"/>
        <dbReference type="ChEBI" id="CHEBI:15377"/>
        <dbReference type="ChEBI" id="CHEBI:15378"/>
        <dbReference type="ChEBI" id="CHEBI:144029"/>
        <dbReference type="ChEBI" id="CHEBI:144051"/>
    </reaction>
    <physiologicalReaction direction="left-to-right" evidence="7">
        <dbReference type="Rhea" id="RHEA:60877"/>
    </physiologicalReaction>
</comment>
<evidence type="ECO:0000256" key="4">
    <source>
        <dbReference type="ARBA" id="ARBA00022723"/>
    </source>
</evidence>
<evidence type="ECO:0000313" key="9">
    <source>
        <dbReference type="EMBL" id="NMD48084.1"/>
    </source>
</evidence>
<dbReference type="PROSITE" id="PS00893">
    <property type="entry name" value="NUDIX_BOX"/>
    <property type="match status" value="1"/>
</dbReference>
<evidence type="ECO:0000313" key="10">
    <source>
        <dbReference type="Proteomes" id="UP000532121"/>
    </source>
</evidence>
<dbReference type="InterPro" id="IPR050241">
    <property type="entry name" value="NAD-cap_RNA_hydrolase_NudC"/>
</dbReference>
<evidence type="ECO:0000256" key="6">
    <source>
        <dbReference type="ARBA" id="ARBA00022842"/>
    </source>
</evidence>
<reference evidence="9 10" key="1">
    <citation type="submission" date="2020-04" db="EMBL/GenBank/DDBJ databases">
        <title>MicrobeNet Type strains.</title>
        <authorList>
            <person name="Nicholson A.C."/>
        </authorList>
    </citation>
    <scope>NUCLEOTIDE SEQUENCE [LARGE SCALE GENOMIC DNA]</scope>
    <source>
        <strain evidence="9 10">DSM 22768</strain>
    </source>
</reference>
<feature type="domain" description="Nudix hydrolase" evidence="8">
    <location>
        <begin position="30"/>
        <end position="159"/>
    </location>
</feature>
<dbReference type="GO" id="GO:0019677">
    <property type="term" value="P:NAD+ catabolic process"/>
    <property type="evidence" value="ECO:0007669"/>
    <property type="project" value="TreeGrafter"/>
</dbReference>
<dbReference type="PANTHER" id="PTHR42904">
    <property type="entry name" value="NUDIX HYDROLASE, NUDC SUBFAMILY"/>
    <property type="match status" value="1"/>
</dbReference>
<evidence type="ECO:0000256" key="1">
    <source>
        <dbReference type="ARBA" id="ARBA00001946"/>
    </source>
</evidence>
<dbReference type="AlphaFoldDB" id="A0A7X9QFY5"/>
<dbReference type="InterPro" id="IPR000086">
    <property type="entry name" value="NUDIX_hydrolase_dom"/>
</dbReference>
<organism evidence="9 10">
    <name type="scientific">Streptococcus ratti</name>
    <dbReference type="NCBI Taxonomy" id="1341"/>
    <lineage>
        <taxon>Bacteria</taxon>
        <taxon>Bacillati</taxon>
        <taxon>Bacillota</taxon>
        <taxon>Bacilli</taxon>
        <taxon>Lactobacillales</taxon>
        <taxon>Streptococcaceae</taxon>
        <taxon>Streptococcus</taxon>
    </lineage>
</organism>
<keyword evidence="6" id="KW-0460">Magnesium</keyword>
<evidence type="ECO:0000256" key="3">
    <source>
        <dbReference type="ARBA" id="ARBA00009595"/>
    </source>
</evidence>
<dbReference type="CDD" id="cd04693">
    <property type="entry name" value="NUDIX_Hydrolase"/>
    <property type="match status" value="1"/>
</dbReference>
<protein>
    <submittedName>
        <fullName evidence="9">NUDIX domain-containing protein</fullName>
    </submittedName>
</protein>
<comment type="caution">
    <text evidence="9">The sequence shown here is derived from an EMBL/GenBank/DDBJ whole genome shotgun (WGS) entry which is preliminary data.</text>
</comment>
<dbReference type="Proteomes" id="UP000532121">
    <property type="component" value="Unassembled WGS sequence"/>
</dbReference>
<evidence type="ECO:0000256" key="7">
    <source>
        <dbReference type="ARBA" id="ARBA00023679"/>
    </source>
</evidence>
<comment type="similarity">
    <text evidence="3">Belongs to the Nudix hydrolase family. NudC subfamily.</text>
</comment>
<accession>A0A7X9QFY5</accession>
<keyword evidence="4" id="KW-0479">Metal-binding</keyword>
<dbReference type="SUPFAM" id="SSF55811">
    <property type="entry name" value="Nudix"/>
    <property type="match status" value="1"/>
</dbReference>
<dbReference type="Pfam" id="PF00293">
    <property type="entry name" value="NUDIX"/>
    <property type="match status" value="1"/>
</dbReference>
<sequence length="166" mass="18936">MTELWDAYDENRQLIPGKSIVRETFSTADDFHLVVEVLLLHEDNAVLFMHRSSEKEIFPGYYEATAGGSVLQGEDSETAVRRELKEETGLEAGRLQLLFQYSDPQYHSHFDHYLARTDADKNSVSYQKGETDGHVWVAPEDLADFLEKENVLPANVTELKILFGLE</sequence>
<evidence type="ECO:0000256" key="5">
    <source>
        <dbReference type="ARBA" id="ARBA00022801"/>
    </source>
</evidence>
<dbReference type="GO" id="GO:0006742">
    <property type="term" value="P:NADP+ catabolic process"/>
    <property type="evidence" value="ECO:0007669"/>
    <property type="project" value="TreeGrafter"/>
</dbReference>
<comment type="cofactor">
    <cofactor evidence="2">
        <name>Zn(2+)</name>
        <dbReference type="ChEBI" id="CHEBI:29105"/>
    </cofactor>
</comment>
<keyword evidence="5" id="KW-0378">Hydrolase</keyword>
<evidence type="ECO:0000256" key="2">
    <source>
        <dbReference type="ARBA" id="ARBA00001947"/>
    </source>
</evidence>
<evidence type="ECO:0000259" key="8">
    <source>
        <dbReference type="PROSITE" id="PS51462"/>
    </source>
</evidence>
<dbReference type="EMBL" id="JABASA010000001">
    <property type="protein sequence ID" value="NMD48084.1"/>
    <property type="molecule type" value="Genomic_DNA"/>
</dbReference>
<gene>
    <name evidence="9" type="ORF">HHO37_00005</name>
</gene>